<evidence type="ECO:0000256" key="3">
    <source>
        <dbReference type="ARBA" id="ARBA00023008"/>
    </source>
</evidence>
<keyword evidence="7" id="KW-0812">Transmembrane</keyword>
<evidence type="ECO:0000313" key="9">
    <source>
        <dbReference type="EMBL" id="MCH1625859.1"/>
    </source>
</evidence>
<reference evidence="9" key="1">
    <citation type="submission" date="2022-02" db="EMBL/GenBank/DDBJ databases">
        <title>Fredinandcohnia quinoae sp. nov. isolated from Chenopodium quinoa seeds.</title>
        <authorList>
            <person name="Saati-Santamaria Z."/>
            <person name="Flores-Felix J.D."/>
            <person name="Igual J.M."/>
            <person name="Velazquez E."/>
            <person name="Garcia-Fraile P."/>
            <person name="Martinez-Molina E."/>
        </authorList>
    </citation>
    <scope>NUCLEOTIDE SEQUENCE</scope>
    <source>
        <strain evidence="9">SECRCQ15</strain>
    </source>
</reference>
<evidence type="ECO:0000259" key="8">
    <source>
        <dbReference type="PROSITE" id="PS50857"/>
    </source>
</evidence>
<dbReference type="GO" id="GO:0030313">
    <property type="term" value="C:cell envelope"/>
    <property type="evidence" value="ECO:0007669"/>
    <property type="project" value="UniProtKB-SubCell"/>
</dbReference>
<keyword evidence="7" id="KW-0472">Membrane</keyword>
<dbReference type="PROSITE" id="PS50857">
    <property type="entry name" value="COX2_CUA"/>
    <property type="match status" value="1"/>
</dbReference>
<dbReference type="InterPro" id="IPR001505">
    <property type="entry name" value="Copper_CuA"/>
</dbReference>
<keyword evidence="7" id="KW-1133">Transmembrane helix</keyword>
<comment type="catalytic activity">
    <reaction evidence="6">
        <text>4 Fe(II)-[cytochrome c] + O2 + 8 H(+)(in) = 4 Fe(III)-[cytochrome c] + 2 H2O + 4 H(+)(out)</text>
        <dbReference type="Rhea" id="RHEA:11436"/>
        <dbReference type="Rhea" id="RHEA-COMP:10350"/>
        <dbReference type="Rhea" id="RHEA-COMP:14399"/>
        <dbReference type="ChEBI" id="CHEBI:15377"/>
        <dbReference type="ChEBI" id="CHEBI:15378"/>
        <dbReference type="ChEBI" id="CHEBI:15379"/>
        <dbReference type="ChEBI" id="CHEBI:29033"/>
        <dbReference type="ChEBI" id="CHEBI:29034"/>
        <dbReference type="EC" id="7.1.1.9"/>
    </reaction>
</comment>
<gene>
    <name evidence="9" type="ORF">MJG50_11005</name>
</gene>
<dbReference type="Proteomes" id="UP001431131">
    <property type="component" value="Unassembled WGS sequence"/>
</dbReference>
<feature type="transmembrane region" description="Helical" evidence="7">
    <location>
        <begin position="6"/>
        <end position="26"/>
    </location>
</feature>
<dbReference type="GO" id="GO:0004129">
    <property type="term" value="F:cytochrome-c oxidase activity"/>
    <property type="evidence" value="ECO:0007669"/>
    <property type="project" value="UniProtKB-EC"/>
</dbReference>
<evidence type="ECO:0000256" key="7">
    <source>
        <dbReference type="SAM" id="Phobius"/>
    </source>
</evidence>
<dbReference type="PANTHER" id="PTHR42838:SF2">
    <property type="entry name" value="NITROUS-OXIDE REDUCTASE"/>
    <property type="match status" value="1"/>
</dbReference>
<sequence length="174" mass="20209">MYQTLAWYVSLILMIFIVGVFLFVVLNTARRKDYEPIQKKWYRFRNIYFVALLIIMGTVSYFTLSDLPFERPVYGADENPVIVDVKAIQFGWNLSQTEFKVGEPIEFDITSEDVNHGFGLYDESMTLLAQTQAMPNYTNTVFYTFDKPGTYQILCMEYCGLAHHIMIGEITVTE</sequence>
<keyword evidence="3" id="KW-0186">Copper</keyword>
<comment type="subcellular location">
    <subcellularLocation>
        <location evidence="1">Cell envelope</location>
    </subcellularLocation>
</comment>
<evidence type="ECO:0000313" key="10">
    <source>
        <dbReference type="Proteomes" id="UP001431131"/>
    </source>
</evidence>
<comment type="caution">
    <text evidence="9">The sequence shown here is derived from an EMBL/GenBank/DDBJ whole genome shotgun (WGS) entry which is preliminary data.</text>
</comment>
<dbReference type="GO" id="GO:0016020">
    <property type="term" value="C:membrane"/>
    <property type="evidence" value="ECO:0007669"/>
    <property type="project" value="InterPro"/>
</dbReference>
<accession>A0AAW5E2T1</accession>
<dbReference type="InterPro" id="IPR051403">
    <property type="entry name" value="NosZ/Cyto_c_oxidase_sub2"/>
</dbReference>
<dbReference type="CDD" id="cd13916">
    <property type="entry name" value="CuRO_HCO_II_like_1"/>
    <property type="match status" value="1"/>
</dbReference>
<dbReference type="Gene3D" id="2.60.40.420">
    <property type="entry name" value="Cupredoxins - blue copper proteins"/>
    <property type="match status" value="1"/>
</dbReference>
<comment type="function">
    <text evidence="4">Subunits I and II form the functional core of the enzyme complex. Electrons originating in cytochrome c are transferred via heme a and Cu(A) to the binuclear center formed by heme a3 and Cu(B).</text>
</comment>
<evidence type="ECO:0000256" key="6">
    <source>
        <dbReference type="ARBA" id="ARBA00047816"/>
    </source>
</evidence>
<dbReference type="PANTHER" id="PTHR42838">
    <property type="entry name" value="CYTOCHROME C OXIDASE SUBUNIT II"/>
    <property type="match status" value="1"/>
</dbReference>
<organism evidence="9 10">
    <name type="scientific">Fredinandcohnia quinoae</name>
    <dbReference type="NCBI Taxonomy" id="2918902"/>
    <lineage>
        <taxon>Bacteria</taxon>
        <taxon>Bacillati</taxon>
        <taxon>Bacillota</taxon>
        <taxon>Bacilli</taxon>
        <taxon>Bacillales</taxon>
        <taxon>Bacillaceae</taxon>
        <taxon>Fredinandcohnia</taxon>
    </lineage>
</organism>
<evidence type="ECO:0000256" key="4">
    <source>
        <dbReference type="ARBA" id="ARBA00024688"/>
    </source>
</evidence>
<proteinExistence type="predicted"/>
<protein>
    <recommendedName>
        <fullName evidence="5">Cytochrome aa3 subunit 2</fullName>
    </recommendedName>
</protein>
<dbReference type="AlphaFoldDB" id="A0AAW5E2T1"/>
<name>A0AAW5E2T1_9BACI</name>
<dbReference type="Pfam" id="PF00116">
    <property type="entry name" value="COX2"/>
    <property type="match status" value="1"/>
</dbReference>
<dbReference type="RefSeq" id="WP_240255720.1">
    <property type="nucleotide sequence ID" value="NZ_JAKTTI010000015.1"/>
</dbReference>
<keyword evidence="10" id="KW-1185">Reference proteome</keyword>
<dbReference type="GO" id="GO:0005507">
    <property type="term" value="F:copper ion binding"/>
    <property type="evidence" value="ECO:0007669"/>
    <property type="project" value="InterPro"/>
</dbReference>
<dbReference type="PROSITE" id="PS00078">
    <property type="entry name" value="COX2"/>
    <property type="match status" value="1"/>
</dbReference>
<evidence type="ECO:0000256" key="2">
    <source>
        <dbReference type="ARBA" id="ARBA00022723"/>
    </source>
</evidence>
<dbReference type="EMBL" id="JAKTTI010000015">
    <property type="protein sequence ID" value="MCH1625859.1"/>
    <property type="molecule type" value="Genomic_DNA"/>
</dbReference>
<dbReference type="SUPFAM" id="SSF49503">
    <property type="entry name" value="Cupredoxins"/>
    <property type="match status" value="1"/>
</dbReference>
<keyword evidence="2" id="KW-0479">Metal-binding</keyword>
<evidence type="ECO:0000256" key="5">
    <source>
        <dbReference type="ARBA" id="ARBA00031399"/>
    </source>
</evidence>
<dbReference type="InterPro" id="IPR002429">
    <property type="entry name" value="CcO_II-like_C"/>
</dbReference>
<feature type="domain" description="Cytochrome oxidase subunit II copper A binding" evidence="8">
    <location>
        <begin position="78"/>
        <end position="174"/>
    </location>
</feature>
<feature type="transmembrane region" description="Helical" evidence="7">
    <location>
        <begin position="47"/>
        <end position="64"/>
    </location>
</feature>
<evidence type="ECO:0000256" key="1">
    <source>
        <dbReference type="ARBA" id="ARBA00004196"/>
    </source>
</evidence>
<dbReference type="InterPro" id="IPR008972">
    <property type="entry name" value="Cupredoxin"/>
</dbReference>